<accession>A0A8J3C255</accession>
<feature type="compositionally biased region" description="Pro residues" evidence="1">
    <location>
        <begin position="505"/>
        <end position="515"/>
    </location>
</feature>
<evidence type="ECO:0000313" key="3">
    <source>
        <dbReference type="Proteomes" id="UP000656042"/>
    </source>
</evidence>
<feature type="compositionally biased region" description="Basic and acidic residues" evidence="1">
    <location>
        <begin position="232"/>
        <end position="248"/>
    </location>
</feature>
<reference evidence="2" key="2">
    <citation type="submission" date="2020-09" db="EMBL/GenBank/DDBJ databases">
        <authorList>
            <person name="Sun Q."/>
            <person name="Zhou Y."/>
        </authorList>
    </citation>
    <scope>NUCLEOTIDE SEQUENCE</scope>
    <source>
        <strain evidence="2">CGMCC 4.7299</strain>
    </source>
</reference>
<feature type="region of interest" description="Disordered" evidence="1">
    <location>
        <begin position="425"/>
        <end position="567"/>
    </location>
</feature>
<dbReference type="AlphaFoldDB" id="A0A8J3C255"/>
<feature type="region of interest" description="Disordered" evidence="1">
    <location>
        <begin position="1"/>
        <end position="342"/>
    </location>
</feature>
<dbReference type="EMBL" id="BMMX01000013">
    <property type="protein sequence ID" value="GGK96339.1"/>
    <property type="molecule type" value="Genomic_DNA"/>
</dbReference>
<gene>
    <name evidence="2" type="ORF">GCM10012284_33210</name>
</gene>
<dbReference type="Proteomes" id="UP000656042">
    <property type="component" value="Unassembled WGS sequence"/>
</dbReference>
<proteinExistence type="predicted"/>
<evidence type="ECO:0000313" key="2">
    <source>
        <dbReference type="EMBL" id="GGK96339.1"/>
    </source>
</evidence>
<feature type="region of interest" description="Disordered" evidence="1">
    <location>
        <begin position="572"/>
        <end position="591"/>
    </location>
</feature>
<feature type="compositionally biased region" description="Low complexity" evidence="1">
    <location>
        <begin position="444"/>
        <end position="457"/>
    </location>
</feature>
<sequence length="724" mass="75506">MNGWAMSDGPWSNTSTAFDMQGDGSPWRWQASEPRPYGTPQDQRYDDQHRDDQHRDEERTGAGGRPPYGDGGRPSFGQSSRPPFGDDRRPGRGFGDGAQPDADASDGQSPAPDPARSDPPRWEPGRPSGAVYEMREMRPFAGPGRPSGGESFPSAARSPHTPPPSPGADDERRGMLRGVDAVPTPDSAPPYPYEGDLDEAPRGAAHQRAAVPLERPSASFGPGSPSVMRPAASERGDWNTAESARHALEPGTPPEGFPHVGGEADQSGSGLAPPRGPEGYDALRSLRRGRFEEPGATYGTPAPQAGPSGGAGARALPQRVPAQPDVPAVPEPSASEPPAETPELARIATHLRRGDVFPAQDREEGFDVNAILAAVREVDGVRDASLRATPAGAHSLRLDLSEGADPAEVSRQVARLLQDRMGLDAAMKGAEGMPSAPLPPPAAGLPSLAGSSSAASSPPAPGLVPAQPEPSRPAPSGSARVPARPQPQPQQPPSPQPPARERPPEPALRPEPSAPPASGAYGRPGTLEESPAPEPRFPMSPAGSTETRQRTVGAPPVAEPPAPQDMVHGTAETVGEESVAPRPLDVGDQPGPRVVIENVQITTYGPEANVEVRLAAGRHEAVGEATGPAVDGYLLRLCAFATTRALDELLATSEHEDGPARCFVEQATVVPFGTTRVAVVVLLLSCGTWAEQLSGSAVVDGDDRQAAVRATLAAVNRRLEALLS</sequence>
<evidence type="ECO:0000256" key="1">
    <source>
        <dbReference type="SAM" id="MobiDB-lite"/>
    </source>
</evidence>
<reference evidence="2" key="1">
    <citation type="journal article" date="2014" name="Int. J. Syst. Evol. Microbiol.">
        <title>Complete genome sequence of Corynebacterium casei LMG S-19264T (=DSM 44701T), isolated from a smear-ripened cheese.</title>
        <authorList>
            <consortium name="US DOE Joint Genome Institute (JGI-PGF)"/>
            <person name="Walter F."/>
            <person name="Albersmeier A."/>
            <person name="Kalinowski J."/>
            <person name="Ruckert C."/>
        </authorList>
    </citation>
    <scope>NUCLEOTIDE SEQUENCE</scope>
    <source>
        <strain evidence="2">CGMCC 4.7299</strain>
    </source>
</reference>
<feature type="compositionally biased region" description="Low complexity" evidence="1">
    <location>
        <begin position="326"/>
        <end position="342"/>
    </location>
</feature>
<feature type="compositionally biased region" description="Pro residues" evidence="1">
    <location>
        <begin position="484"/>
        <end position="498"/>
    </location>
</feature>
<organism evidence="2 3">
    <name type="scientific">Mangrovihabitans endophyticus</name>
    <dbReference type="NCBI Taxonomy" id="1751298"/>
    <lineage>
        <taxon>Bacteria</taxon>
        <taxon>Bacillati</taxon>
        <taxon>Actinomycetota</taxon>
        <taxon>Actinomycetes</taxon>
        <taxon>Micromonosporales</taxon>
        <taxon>Micromonosporaceae</taxon>
        <taxon>Mangrovihabitans</taxon>
    </lineage>
</organism>
<keyword evidence="3" id="KW-1185">Reference proteome</keyword>
<name>A0A8J3C255_9ACTN</name>
<feature type="compositionally biased region" description="Basic and acidic residues" evidence="1">
    <location>
        <begin position="115"/>
        <end position="124"/>
    </location>
</feature>
<feature type="compositionally biased region" description="Pro residues" evidence="1">
    <location>
        <begin position="458"/>
        <end position="473"/>
    </location>
</feature>
<protein>
    <submittedName>
        <fullName evidence="2">Uncharacterized protein</fullName>
    </submittedName>
</protein>
<feature type="compositionally biased region" description="Gly residues" evidence="1">
    <location>
        <begin position="61"/>
        <end position="74"/>
    </location>
</feature>
<feature type="compositionally biased region" description="Basic and acidic residues" evidence="1">
    <location>
        <begin position="43"/>
        <end position="60"/>
    </location>
</feature>
<comment type="caution">
    <text evidence="2">The sequence shown here is derived from an EMBL/GenBank/DDBJ whole genome shotgun (WGS) entry which is preliminary data.</text>
</comment>